<dbReference type="EMBL" id="JTFC01000008">
    <property type="protein sequence ID" value="RUS57972.1"/>
    <property type="molecule type" value="Genomic_DNA"/>
</dbReference>
<keyword evidence="6" id="KW-1185">Reference proteome</keyword>
<evidence type="ECO:0000256" key="2">
    <source>
        <dbReference type="ARBA" id="ARBA00023125"/>
    </source>
</evidence>
<comment type="caution">
    <text evidence="5">The sequence shown here is derived from an EMBL/GenBank/DDBJ whole genome shotgun (WGS) entry which is preliminary data.</text>
</comment>
<dbReference type="OrthoDB" id="2366010at2"/>
<proteinExistence type="predicted"/>
<protein>
    <recommendedName>
        <fullName evidence="4">HTH marR-type domain-containing protein</fullName>
    </recommendedName>
</protein>
<name>A0A433RXG0_9BACL</name>
<dbReference type="GO" id="GO:0003677">
    <property type="term" value="F:DNA binding"/>
    <property type="evidence" value="ECO:0007669"/>
    <property type="project" value="UniProtKB-KW"/>
</dbReference>
<dbReference type="InterPro" id="IPR001845">
    <property type="entry name" value="HTH_ArsR_DNA-bd_dom"/>
</dbReference>
<evidence type="ECO:0000256" key="1">
    <source>
        <dbReference type="ARBA" id="ARBA00023015"/>
    </source>
</evidence>
<dbReference type="RefSeq" id="WP_126989304.1">
    <property type="nucleotide sequence ID" value="NZ_JTFC01000008.1"/>
</dbReference>
<evidence type="ECO:0000313" key="5">
    <source>
        <dbReference type="EMBL" id="RUS57972.1"/>
    </source>
</evidence>
<dbReference type="InterPro" id="IPR011991">
    <property type="entry name" value="ArsR-like_HTH"/>
</dbReference>
<gene>
    <name evidence="5" type="ORF">QI30_02120</name>
</gene>
<dbReference type="Pfam" id="PF01047">
    <property type="entry name" value="MarR"/>
    <property type="match status" value="1"/>
</dbReference>
<dbReference type="AlphaFoldDB" id="A0A433RXG0"/>
<keyword evidence="3" id="KW-0804">Transcription</keyword>
<dbReference type="GO" id="GO:0003700">
    <property type="term" value="F:DNA-binding transcription factor activity"/>
    <property type="evidence" value="ECO:0007669"/>
    <property type="project" value="InterPro"/>
</dbReference>
<dbReference type="PANTHER" id="PTHR42756">
    <property type="entry name" value="TRANSCRIPTIONAL REGULATOR, MARR"/>
    <property type="match status" value="1"/>
</dbReference>
<dbReference type="InterPro" id="IPR000835">
    <property type="entry name" value="HTH_MarR-typ"/>
</dbReference>
<dbReference type="PROSITE" id="PS50995">
    <property type="entry name" value="HTH_MARR_2"/>
    <property type="match status" value="1"/>
</dbReference>
<evidence type="ECO:0000259" key="4">
    <source>
        <dbReference type="PROSITE" id="PS50995"/>
    </source>
</evidence>
<dbReference type="SMART" id="SM00418">
    <property type="entry name" value="HTH_ARSR"/>
    <property type="match status" value="1"/>
</dbReference>
<keyword evidence="2" id="KW-0238">DNA-binding</keyword>
<organism evidence="5 6">
    <name type="scientific">Candidatus Kurthia intestinigallinarum</name>
    <dbReference type="NCBI Taxonomy" id="1562256"/>
    <lineage>
        <taxon>Bacteria</taxon>
        <taxon>Bacillati</taxon>
        <taxon>Bacillota</taxon>
        <taxon>Bacilli</taxon>
        <taxon>Bacillales</taxon>
        <taxon>Caryophanaceae</taxon>
        <taxon>Kurthia</taxon>
    </lineage>
</organism>
<evidence type="ECO:0000313" key="6">
    <source>
        <dbReference type="Proteomes" id="UP000288623"/>
    </source>
</evidence>
<dbReference type="Proteomes" id="UP000288623">
    <property type="component" value="Unassembled WGS sequence"/>
</dbReference>
<dbReference type="Gene3D" id="1.10.10.10">
    <property type="entry name" value="Winged helix-like DNA-binding domain superfamily/Winged helix DNA-binding domain"/>
    <property type="match status" value="1"/>
</dbReference>
<dbReference type="PANTHER" id="PTHR42756:SF1">
    <property type="entry name" value="TRANSCRIPTIONAL REPRESSOR OF EMRAB OPERON"/>
    <property type="match status" value="1"/>
</dbReference>
<dbReference type="SUPFAM" id="SSF46785">
    <property type="entry name" value="Winged helix' DNA-binding domain"/>
    <property type="match status" value="1"/>
</dbReference>
<dbReference type="InterPro" id="IPR036388">
    <property type="entry name" value="WH-like_DNA-bd_sf"/>
</dbReference>
<reference evidence="5 6" key="1">
    <citation type="submission" date="2014-11" db="EMBL/GenBank/DDBJ databases">
        <title>Genome sequence and analysis of novel Kurthia sp.</title>
        <authorList>
            <person name="Lawson J.N."/>
            <person name="Gonzalez J.E."/>
            <person name="Rinauldi L."/>
            <person name="Xuan Z."/>
            <person name="Firman A."/>
            <person name="Shaddox L."/>
            <person name="Trudeau A."/>
            <person name="Shah S."/>
            <person name="Reiman D."/>
        </authorList>
    </citation>
    <scope>NUCLEOTIDE SEQUENCE [LARGE SCALE GENOMIC DNA]</scope>
    <source>
        <strain evidence="5 6">3B1D</strain>
    </source>
</reference>
<evidence type="ECO:0000256" key="3">
    <source>
        <dbReference type="ARBA" id="ARBA00023163"/>
    </source>
</evidence>
<dbReference type="CDD" id="cd00090">
    <property type="entry name" value="HTH_ARSR"/>
    <property type="match status" value="1"/>
</dbReference>
<dbReference type="InterPro" id="IPR036390">
    <property type="entry name" value="WH_DNA-bd_sf"/>
</dbReference>
<keyword evidence="1" id="KW-0805">Transcription regulation</keyword>
<dbReference type="SMART" id="SM00347">
    <property type="entry name" value="HTH_MARR"/>
    <property type="match status" value="1"/>
</dbReference>
<accession>A0A433RXG0</accession>
<sequence>MSQEEMKQVLMEIKGIERQVTQCFEKSTHMSLTRYEMLQQLYHNGRMVQSDLRDVLKIDQAAVTRHLKVLEQENLVKRERNADNNREVFVELSSQGQQRLSGCSCNRTQFFDELYAGFSEAEFSQLQHFVKRLNQNVINMKEGLTQ</sequence>
<dbReference type="PRINTS" id="PR00598">
    <property type="entry name" value="HTHMARR"/>
</dbReference>
<feature type="domain" description="HTH marR-type" evidence="4">
    <location>
        <begin position="1"/>
        <end position="135"/>
    </location>
</feature>